<protein>
    <submittedName>
        <fullName evidence="2">Uncharacterized protein</fullName>
    </submittedName>
</protein>
<dbReference type="Proteomes" id="UP001549143">
    <property type="component" value="Unassembled WGS sequence"/>
</dbReference>
<feature type="compositionally biased region" description="Polar residues" evidence="1">
    <location>
        <begin position="13"/>
        <end position="25"/>
    </location>
</feature>
<feature type="compositionally biased region" description="Basic residues" evidence="1">
    <location>
        <begin position="47"/>
        <end position="61"/>
    </location>
</feature>
<accession>A0ABV2KPL1</accession>
<organism evidence="2 3">
    <name type="scientific">Aquamicrobium ahrensii</name>
    <dbReference type="NCBI Taxonomy" id="469551"/>
    <lineage>
        <taxon>Bacteria</taxon>
        <taxon>Pseudomonadati</taxon>
        <taxon>Pseudomonadota</taxon>
        <taxon>Alphaproteobacteria</taxon>
        <taxon>Hyphomicrobiales</taxon>
        <taxon>Phyllobacteriaceae</taxon>
        <taxon>Aquamicrobium</taxon>
    </lineage>
</organism>
<reference evidence="2 3" key="1">
    <citation type="submission" date="2024-06" db="EMBL/GenBank/DDBJ databases">
        <title>Genomic Encyclopedia of Type Strains, Phase IV (KMG-IV): sequencing the most valuable type-strain genomes for metagenomic binning, comparative biology and taxonomic classification.</title>
        <authorList>
            <person name="Goeker M."/>
        </authorList>
    </citation>
    <scope>NUCLEOTIDE SEQUENCE [LARGE SCALE GENOMIC DNA]</scope>
    <source>
        <strain evidence="2 3">DSM 19730</strain>
    </source>
</reference>
<evidence type="ECO:0000313" key="3">
    <source>
        <dbReference type="Proteomes" id="UP001549143"/>
    </source>
</evidence>
<sequence length="72" mass="7384">MLFSSADPRRAVPTSSPGRVSSTASRKAGRKVLGVRDGAGPPAGQHEHRRRGRGGHGRRAARLSGADSSPAG</sequence>
<gene>
    <name evidence="2" type="ORF">ABID44_003368</name>
</gene>
<evidence type="ECO:0000313" key="2">
    <source>
        <dbReference type="EMBL" id="MET3663013.1"/>
    </source>
</evidence>
<comment type="caution">
    <text evidence="2">The sequence shown here is derived from an EMBL/GenBank/DDBJ whole genome shotgun (WGS) entry which is preliminary data.</text>
</comment>
<evidence type="ECO:0000256" key="1">
    <source>
        <dbReference type="SAM" id="MobiDB-lite"/>
    </source>
</evidence>
<feature type="region of interest" description="Disordered" evidence="1">
    <location>
        <begin position="1"/>
        <end position="72"/>
    </location>
</feature>
<proteinExistence type="predicted"/>
<name>A0ABV2KPL1_9HYPH</name>
<dbReference type="EMBL" id="JBEPMN010000018">
    <property type="protein sequence ID" value="MET3663013.1"/>
    <property type="molecule type" value="Genomic_DNA"/>
</dbReference>
<keyword evidence="3" id="KW-1185">Reference proteome</keyword>